<dbReference type="KEGG" id="bbel:109474748"/>
<dbReference type="GeneID" id="109474748"/>
<dbReference type="Pfam" id="PF16065">
    <property type="entry name" value="DUF4807"/>
    <property type="match status" value="1"/>
</dbReference>
<sequence>MESGSVSKYGKAVTGLGRTTITSESSELYHHALTDGGTWSDCSILVTEYSNCMEAICLKLPSDLASCLFLELSRSPTYTLRFARWVTRTRPEKRSTNVDNMLCNVYQKRQENLVSGNHEMKNRQTTLTLQRFESRFSNYEILSVCLKLKDASGMTWLVHVAIELQEPMNTGTQRDLCWSKRLHPLVTQKVHLENLFSYLCTVGGAYSALGDYNMYHADQAAVVSLQQLKIASTLGDPVLLSCCCLWYALSLMQKGLFKQAENIVSKQYQFSKTPEAGCNQRLQKMCQGIWNKIKAMKTVRGTQNNHLEPRAPKELY</sequence>
<dbReference type="Proteomes" id="UP000515135">
    <property type="component" value="Unplaced"/>
</dbReference>
<organism evidence="1 2">
    <name type="scientific">Branchiostoma belcheri</name>
    <name type="common">Amphioxus</name>
    <dbReference type="NCBI Taxonomy" id="7741"/>
    <lineage>
        <taxon>Eukaryota</taxon>
        <taxon>Metazoa</taxon>
        <taxon>Chordata</taxon>
        <taxon>Cephalochordata</taxon>
        <taxon>Leptocardii</taxon>
        <taxon>Amphioxiformes</taxon>
        <taxon>Branchiostomatidae</taxon>
        <taxon>Branchiostoma</taxon>
    </lineage>
</organism>
<keyword evidence="1" id="KW-1185">Reference proteome</keyword>
<reference evidence="2" key="1">
    <citation type="submission" date="2025-08" db="UniProtKB">
        <authorList>
            <consortium name="RefSeq"/>
        </authorList>
    </citation>
    <scope>IDENTIFICATION</scope>
    <source>
        <tissue evidence="2">Gonad</tissue>
    </source>
</reference>
<dbReference type="PANTHER" id="PTHR36693">
    <property type="entry name" value="GH02722P"/>
    <property type="match status" value="1"/>
</dbReference>
<protein>
    <submittedName>
        <fullName evidence="2">Uncharacterized protein LOC109474748 isoform X1</fullName>
    </submittedName>
</protein>
<evidence type="ECO:0000313" key="2">
    <source>
        <dbReference type="RefSeq" id="XP_019630666.1"/>
    </source>
</evidence>
<evidence type="ECO:0000313" key="1">
    <source>
        <dbReference type="Proteomes" id="UP000515135"/>
    </source>
</evidence>
<accession>A0A6P4ZM07</accession>
<name>A0A6P4ZM07_BRABE</name>
<dbReference type="AlphaFoldDB" id="A0A6P4ZM07"/>
<dbReference type="InterPro" id="IPR032072">
    <property type="entry name" value="DUF4807"/>
</dbReference>
<dbReference type="PANTHER" id="PTHR36693:SF1">
    <property type="entry name" value="GH02722P"/>
    <property type="match status" value="1"/>
</dbReference>
<dbReference type="RefSeq" id="XP_019630666.1">
    <property type="nucleotide sequence ID" value="XM_019775107.1"/>
</dbReference>
<gene>
    <name evidence="2" type="primary">LOC109474748</name>
</gene>
<dbReference type="OrthoDB" id="121932at2759"/>
<proteinExistence type="predicted"/>